<evidence type="ECO:0000259" key="9">
    <source>
        <dbReference type="PROSITE" id="PS50928"/>
    </source>
</evidence>
<evidence type="ECO:0000256" key="5">
    <source>
        <dbReference type="ARBA" id="ARBA00022692"/>
    </source>
</evidence>
<organism evidence="10 11">
    <name type="scientific">Thermodesulfatator indicus (strain DSM 15286 / JCM 11887 / CIR29812)</name>
    <dbReference type="NCBI Taxonomy" id="667014"/>
    <lineage>
        <taxon>Bacteria</taxon>
        <taxon>Pseudomonadati</taxon>
        <taxon>Thermodesulfobacteriota</taxon>
        <taxon>Thermodesulfobacteria</taxon>
        <taxon>Thermodesulfobacteriales</taxon>
        <taxon>Thermodesulfatatoraceae</taxon>
        <taxon>Thermodesulfatator</taxon>
    </lineage>
</organism>
<dbReference type="Pfam" id="PF00528">
    <property type="entry name" value="BPD_transp_1"/>
    <property type="match status" value="1"/>
</dbReference>
<evidence type="ECO:0000256" key="4">
    <source>
        <dbReference type="ARBA" id="ARBA00022519"/>
    </source>
</evidence>
<feature type="transmembrane region" description="Helical" evidence="8">
    <location>
        <begin position="112"/>
        <end position="141"/>
    </location>
</feature>
<proteinExistence type="inferred from homology"/>
<reference evidence="10 11" key="2">
    <citation type="journal article" date="2012" name="Stand. Genomic Sci.">
        <title>Complete genome sequence of the thermophilic sulfate-reducing ocean bacterium Thermodesulfatator indicus type strain (CIR29812(T)).</title>
        <authorList>
            <person name="Anderson I."/>
            <person name="Saunders E."/>
            <person name="Lapidus A."/>
            <person name="Nolan M."/>
            <person name="Lucas S."/>
            <person name="Tice H."/>
            <person name="Del Rio T.G."/>
            <person name="Cheng J.F."/>
            <person name="Han C."/>
            <person name="Tapia R."/>
            <person name="Goodwin L.A."/>
            <person name="Pitluck S."/>
            <person name="Liolios K."/>
            <person name="Mavromatis K."/>
            <person name="Pagani I."/>
            <person name="Ivanova N."/>
            <person name="Mikhailova N."/>
            <person name="Pati A."/>
            <person name="Chen A."/>
            <person name="Palaniappan K."/>
            <person name="Land M."/>
            <person name="Hauser L."/>
            <person name="Jeffries C.D."/>
            <person name="Chang Y.J."/>
            <person name="Brambilla E.M."/>
            <person name="Rohde M."/>
            <person name="Spring S."/>
            <person name="Goker M."/>
            <person name="Detter J.C."/>
            <person name="Woyke T."/>
            <person name="Bristow J."/>
            <person name="Eisen J.A."/>
            <person name="Markowitz V."/>
            <person name="Hugenholtz P."/>
            <person name="Kyrpides N.C."/>
            <person name="Klenk H.P."/>
        </authorList>
    </citation>
    <scope>NUCLEOTIDE SEQUENCE [LARGE SCALE GENOMIC DNA]</scope>
    <source>
        <strain evidence="11">DSM 15286 / JCM 11887 / CIR29812</strain>
    </source>
</reference>
<dbReference type="FunCoup" id="F8ADP8">
    <property type="interactions" value="28"/>
</dbReference>
<dbReference type="InParanoid" id="F8ADP8"/>
<dbReference type="GO" id="GO:0005886">
    <property type="term" value="C:plasma membrane"/>
    <property type="evidence" value="ECO:0007669"/>
    <property type="project" value="UniProtKB-SubCell"/>
</dbReference>
<dbReference type="OrthoDB" id="9809681at2"/>
<comment type="subcellular location">
    <subcellularLocation>
        <location evidence="1">Cell inner membrane</location>
        <topology evidence="1">Multi-pass membrane protein</topology>
    </subcellularLocation>
    <subcellularLocation>
        <location evidence="8">Cell membrane</location>
        <topology evidence="8">Multi-pass membrane protein</topology>
    </subcellularLocation>
</comment>
<feature type="transmembrane region" description="Helical" evidence="8">
    <location>
        <begin position="12"/>
        <end position="38"/>
    </location>
</feature>
<keyword evidence="11" id="KW-1185">Reference proteome</keyword>
<reference evidence="11" key="1">
    <citation type="submission" date="2011-04" db="EMBL/GenBank/DDBJ databases">
        <title>The complete genome of Thermodesulfatator indicus DSM 15286.</title>
        <authorList>
            <person name="Lucas S."/>
            <person name="Copeland A."/>
            <person name="Lapidus A."/>
            <person name="Bruce D."/>
            <person name="Goodwin L."/>
            <person name="Pitluck S."/>
            <person name="Peters L."/>
            <person name="Kyrpides N."/>
            <person name="Mavromatis K."/>
            <person name="Pagani I."/>
            <person name="Ivanova N."/>
            <person name="Saunders L."/>
            <person name="Detter J.C."/>
            <person name="Tapia R."/>
            <person name="Han C."/>
            <person name="Land M."/>
            <person name="Hauser L."/>
            <person name="Markowitz V."/>
            <person name="Cheng J.-F."/>
            <person name="Hugenholtz P."/>
            <person name="Woyke T."/>
            <person name="Wu D."/>
            <person name="Spring S."/>
            <person name="Schroeder M."/>
            <person name="Brambilla E."/>
            <person name="Klenk H.-P."/>
            <person name="Eisen J.A."/>
        </authorList>
    </citation>
    <scope>NUCLEOTIDE SEQUENCE [LARGE SCALE GENOMIC DNA]</scope>
    <source>
        <strain evidence="11">DSM 15286 / JCM 11887 / CIR29812</strain>
    </source>
</reference>
<feature type="transmembrane region" description="Helical" evidence="8">
    <location>
        <begin position="217"/>
        <end position="237"/>
    </location>
</feature>
<dbReference type="PaxDb" id="667014-Thein_2158"/>
<keyword evidence="6 8" id="KW-1133">Transmembrane helix</keyword>
<dbReference type="RefSeq" id="WP_013908745.1">
    <property type="nucleotide sequence ID" value="NC_015681.1"/>
</dbReference>
<feature type="domain" description="ABC transmembrane type-1" evidence="9">
    <location>
        <begin position="75"/>
        <end position="276"/>
    </location>
</feature>
<keyword evidence="2 8" id="KW-0813">Transport</keyword>
<evidence type="ECO:0000256" key="7">
    <source>
        <dbReference type="ARBA" id="ARBA00023136"/>
    </source>
</evidence>
<evidence type="ECO:0000313" key="10">
    <source>
        <dbReference type="EMBL" id="AEH46006.1"/>
    </source>
</evidence>
<name>F8ADP8_THEID</name>
<dbReference type="HOGENOM" id="CLU_016047_3_0_0"/>
<evidence type="ECO:0000313" key="11">
    <source>
        <dbReference type="Proteomes" id="UP000006793"/>
    </source>
</evidence>
<dbReference type="GO" id="GO:0055085">
    <property type="term" value="P:transmembrane transport"/>
    <property type="evidence" value="ECO:0007669"/>
    <property type="project" value="InterPro"/>
</dbReference>
<dbReference type="PROSITE" id="PS50928">
    <property type="entry name" value="ABC_TM1"/>
    <property type="match status" value="1"/>
</dbReference>
<protein>
    <submittedName>
        <fullName evidence="10">Binding-protein-dependent transport systems inner membrane component</fullName>
    </submittedName>
</protein>
<accession>F8ADP8</accession>
<dbReference type="InterPro" id="IPR035906">
    <property type="entry name" value="MetI-like_sf"/>
</dbReference>
<dbReference type="InterPro" id="IPR000515">
    <property type="entry name" value="MetI-like"/>
</dbReference>
<dbReference type="PANTHER" id="PTHR43357">
    <property type="entry name" value="INNER MEMBRANE ABC TRANSPORTER PERMEASE PROTEIN YDCV"/>
    <property type="match status" value="1"/>
</dbReference>
<keyword evidence="7 8" id="KW-0472">Membrane</keyword>
<dbReference type="STRING" id="667014.Thein_2158"/>
<evidence type="ECO:0000256" key="2">
    <source>
        <dbReference type="ARBA" id="ARBA00022448"/>
    </source>
</evidence>
<keyword evidence="5 8" id="KW-0812">Transmembrane</keyword>
<dbReference type="CDD" id="cd06261">
    <property type="entry name" value="TM_PBP2"/>
    <property type="match status" value="1"/>
</dbReference>
<feature type="transmembrane region" description="Helical" evidence="8">
    <location>
        <begin position="257"/>
        <end position="279"/>
    </location>
</feature>
<evidence type="ECO:0000256" key="8">
    <source>
        <dbReference type="RuleBase" id="RU363032"/>
    </source>
</evidence>
<dbReference type="PANTHER" id="PTHR43357:SF4">
    <property type="entry name" value="INNER MEMBRANE ABC TRANSPORTER PERMEASE PROTEIN YDCV"/>
    <property type="match status" value="1"/>
</dbReference>
<feature type="transmembrane region" description="Helical" evidence="8">
    <location>
        <begin position="156"/>
        <end position="176"/>
    </location>
</feature>
<evidence type="ECO:0000256" key="3">
    <source>
        <dbReference type="ARBA" id="ARBA00022475"/>
    </source>
</evidence>
<dbReference type="KEGG" id="tid:Thein_2158"/>
<dbReference type="EMBL" id="CP002683">
    <property type="protein sequence ID" value="AEH46006.1"/>
    <property type="molecule type" value="Genomic_DNA"/>
</dbReference>
<evidence type="ECO:0000256" key="6">
    <source>
        <dbReference type="ARBA" id="ARBA00022989"/>
    </source>
</evidence>
<dbReference type="Proteomes" id="UP000006793">
    <property type="component" value="Chromosome"/>
</dbReference>
<dbReference type="Gene3D" id="1.10.3720.10">
    <property type="entry name" value="MetI-like"/>
    <property type="match status" value="1"/>
</dbReference>
<dbReference type="AlphaFoldDB" id="F8ADP8"/>
<gene>
    <name evidence="10" type="ordered locus">Thein_2158</name>
</gene>
<dbReference type="eggNOG" id="COG1177">
    <property type="taxonomic scope" value="Bacteria"/>
</dbReference>
<dbReference type="PATRIC" id="fig|667014.3.peg.2217"/>
<dbReference type="SUPFAM" id="SSF161098">
    <property type="entry name" value="MetI-like"/>
    <property type="match status" value="1"/>
</dbReference>
<comment type="similarity">
    <text evidence="8">Belongs to the binding-protein-dependent transport system permease family.</text>
</comment>
<keyword evidence="3" id="KW-1003">Cell membrane</keyword>
<sequence>MIRSIKTSKSYNFFVWIYICLFFIFWTVPLVVISILAFNNADYIGFPFKGFTLDWFVGNGQRIGVFHNQDLLHALFVSLKTAFIVSLISLIIALAASLYFEKSKSKAKNILYYLSISPLIIPGVILGIAILTFATTILYFLEDHTSINLENYLSPGFWLVVIGQISFVTSYSMLIIQAQMKKFDKTFEEAALSLKASRFDVLRYIIIPFLRPSLIKAFLAGFLISFSNFNTTVFLVGSDPTLPIYLYSQVKYNLTPIVNAVSFLIIITITVLSLINLGFRRK</sequence>
<feature type="transmembrane region" description="Helical" evidence="8">
    <location>
        <begin position="81"/>
        <end position="100"/>
    </location>
</feature>
<evidence type="ECO:0000256" key="1">
    <source>
        <dbReference type="ARBA" id="ARBA00004429"/>
    </source>
</evidence>
<keyword evidence="4" id="KW-0997">Cell inner membrane</keyword>